<evidence type="ECO:0000313" key="5">
    <source>
        <dbReference type="Proteomes" id="UP001320420"/>
    </source>
</evidence>
<gene>
    <name evidence="4" type="ORF">SLS62_010143</name>
</gene>
<evidence type="ECO:0000256" key="1">
    <source>
        <dbReference type="ARBA" id="ARBA00022801"/>
    </source>
</evidence>
<comment type="caution">
    <text evidence="4">The sequence shown here is derived from an EMBL/GenBank/DDBJ whole genome shotgun (WGS) entry which is preliminary data.</text>
</comment>
<sequence length="245" mass="27520">MAIDALTINDPRVQHKFTTIGDLTYHYMLAKPEGTPIATVVLIHGWPDLGMGWRNQVPYLLSLNLQVVVPDMLGYGQTSAPASHEEYTVKKMSGHIATIIKEVTDQPIILGGHDWGAWFVWRLTRYYPELIRGVFSICVPYRPPQPVKVTLEQVVARAPSWRYQLQIASGTTESIVQKSPERLRAFLNTLYGGTTPEGKPAFSTAVGVIEEDLDKVRPSPLVSSEMMDFYVQEYSRNGLHGCCNW</sequence>
<dbReference type="AlphaFoldDB" id="A0AAN9UHQ0"/>
<dbReference type="SUPFAM" id="SSF53474">
    <property type="entry name" value="alpha/beta-Hydrolases"/>
    <property type="match status" value="1"/>
</dbReference>
<dbReference type="EMBL" id="JAKJXP020000119">
    <property type="protein sequence ID" value="KAK7744419.1"/>
    <property type="molecule type" value="Genomic_DNA"/>
</dbReference>
<organism evidence="4 5">
    <name type="scientific">Diatrype stigma</name>
    <dbReference type="NCBI Taxonomy" id="117547"/>
    <lineage>
        <taxon>Eukaryota</taxon>
        <taxon>Fungi</taxon>
        <taxon>Dikarya</taxon>
        <taxon>Ascomycota</taxon>
        <taxon>Pezizomycotina</taxon>
        <taxon>Sordariomycetes</taxon>
        <taxon>Xylariomycetidae</taxon>
        <taxon>Xylariales</taxon>
        <taxon>Diatrypaceae</taxon>
        <taxon>Diatrype</taxon>
    </lineage>
</organism>
<dbReference type="PRINTS" id="PR00412">
    <property type="entry name" value="EPOXHYDRLASE"/>
</dbReference>
<comment type="similarity">
    <text evidence="2">Belongs to the AB hydrolase superfamily. Epoxide hydrolase family.</text>
</comment>
<evidence type="ECO:0000259" key="3">
    <source>
        <dbReference type="Pfam" id="PF00561"/>
    </source>
</evidence>
<dbReference type="GO" id="GO:0016787">
    <property type="term" value="F:hydrolase activity"/>
    <property type="evidence" value="ECO:0007669"/>
    <property type="project" value="UniProtKB-KW"/>
</dbReference>
<dbReference type="InterPro" id="IPR000073">
    <property type="entry name" value="AB_hydrolase_1"/>
</dbReference>
<proteinExistence type="inferred from homology"/>
<name>A0AAN9UHQ0_9PEZI</name>
<feature type="domain" description="AB hydrolase-1" evidence="3">
    <location>
        <begin position="39"/>
        <end position="163"/>
    </location>
</feature>
<dbReference type="PANTHER" id="PTHR43329">
    <property type="entry name" value="EPOXIDE HYDROLASE"/>
    <property type="match status" value="1"/>
</dbReference>
<evidence type="ECO:0000313" key="4">
    <source>
        <dbReference type="EMBL" id="KAK7744419.1"/>
    </source>
</evidence>
<evidence type="ECO:0000256" key="2">
    <source>
        <dbReference type="ARBA" id="ARBA00038334"/>
    </source>
</evidence>
<accession>A0AAN9UHQ0</accession>
<protein>
    <recommendedName>
        <fullName evidence="3">AB hydrolase-1 domain-containing protein</fullName>
    </recommendedName>
</protein>
<dbReference type="InterPro" id="IPR029058">
    <property type="entry name" value="AB_hydrolase_fold"/>
</dbReference>
<keyword evidence="5" id="KW-1185">Reference proteome</keyword>
<reference evidence="4 5" key="1">
    <citation type="submission" date="2024-02" db="EMBL/GenBank/DDBJ databases">
        <title>De novo assembly and annotation of 12 fungi associated with fruit tree decline syndrome in Ontario, Canada.</title>
        <authorList>
            <person name="Sulman M."/>
            <person name="Ellouze W."/>
            <person name="Ilyukhin E."/>
        </authorList>
    </citation>
    <scope>NUCLEOTIDE SEQUENCE [LARGE SCALE GENOMIC DNA]</scope>
    <source>
        <strain evidence="4 5">M11/M66-122</strain>
    </source>
</reference>
<dbReference type="InterPro" id="IPR000639">
    <property type="entry name" value="Epox_hydrolase-like"/>
</dbReference>
<keyword evidence="1" id="KW-0378">Hydrolase</keyword>
<dbReference type="Proteomes" id="UP001320420">
    <property type="component" value="Unassembled WGS sequence"/>
</dbReference>
<dbReference type="Gene3D" id="3.40.50.1820">
    <property type="entry name" value="alpha/beta hydrolase"/>
    <property type="match status" value="1"/>
</dbReference>
<dbReference type="Pfam" id="PF00561">
    <property type="entry name" value="Abhydrolase_1"/>
    <property type="match status" value="1"/>
</dbReference>